<organism evidence="9 10">
    <name type="scientific">Silurus asotus</name>
    <name type="common">Amur catfish</name>
    <name type="synonym">Parasilurus asotus</name>
    <dbReference type="NCBI Taxonomy" id="30991"/>
    <lineage>
        <taxon>Eukaryota</taxon>
        <taxon>Metazoa</taxon>
        <taxon>Chordata</taxon>
        <taxon>Craniata</taxon>
        <taxon>Vertebrata</taxon>
        <taxon>Euteleostomi</taxon>
        <taxon>Actinopterygii</taxon>
        <taxon>Neopterygii</taxon>
        <taxon>Teleostei</taxon>
        <taxon>Ostariophysi</taxon>
        <taxon>Siluriformes</taxon>
        <taxon>Siluridae</taxon>
        <taxon>Silurus</taxon>
    </lineage>
</organism>
<evidence type="ECO:0000256" key="6">
    <source>
        <dbReference type="ARBA" id="ARBA00041554"/>
    </source>
</evidence>
<evidence type="ECO:0000256" key="7">
    <source>
        <dbReference type="ARBA" id="ARBA00041769"/>
    </source>
</evidence>
<reference evidence="9" key="1">
    <citation type="submission" date="2018-07" db="EMBL/GenBank/DDBJ databases">
        <title>Comparative genomics of catfishes provides insights into carnivory and benthic adaptation.</title>
        <authorList>
            <person name="Zhang Y."/>
            <person name="Wang D."/>
            <person name="Peng Z."/>
            <person name="Zheng S."/>
            <person name="Shao F."/>
            <person name="Tao W."/>
        </authorList>
    </citation>
    <scope>NUCLEOTIDE SEQUENCE</scope>
    <source>
        <strain evidence="9">Chongqing</strain>
    </source>
</reference>
<keyword evidence="10" id="KW-1185">Reference proteome</keyword>
<dbReference type="SUPFAM" id="SSF50978">
    <property type="entry name" value="WD40 repeat-like"/>
    <property type="match status" value="1"/>
</dbReference>
<sequence length="326" mass="36258">WRIPPNAPACMERHLECARYRRDGMFLLSASGLKARCWLGSVWVYSDSKLAPSEGFCKAGLQTEAGLNDVNWLTDRSIITATDSGAVELWDLAEDDRLLVNRFSRHEHDDVVTTISPASDAQHAVSGSMDCRVKVWDLNQEAVLNTYTVHSRAVNCVSCSPTEQSLFLSCAQDGRLLLWDRRKPKPALRLGKTHARNWSTMMLQVYVVSPSCSVTAVVWHPNQTSTIAYGDELGRVTLTDFQAAGKTQTMNTHARRVSELAFSSHSCPLLASVSDDCTVAVVNTEFREIYRDSRHQDFVHGVCWAPGGSDVLTTAGWDHQVLHHNV</sequence>
<feature type="non-terminal residue" evidence="9">
    <location>
        <position position="326"/>
    </location>
</feature>
<dbReference type="Pfam" id="PF00400">
    <property type="entry name" value="WD40"/>
    <property type="match status" value="3"/>
</dbReference>
<protein>
    <recommendedName>
        <fullName evidence="5">Methylosome protein WDR77</fullName>
    </recommendedName>
    <alternativeName>
        <fullName evidence="7">Methylosome protein 50</fullName>
    </alternativeName>
    <alternativeName>
        <fullName evidence="6">WD repeat-containing protein 77</fullName>
    </alternativeName>
</protein>
<dbReference type="InterPro" id="IPR001680">
    <property type="entry name" value="WD40_rpt"/>
</dbReference>
<feature type="non-terminal residue" evidence="9">
    <location>
        <position position="1"/>
    </location>
</feature>
<evidence type="ECO:0000256" key="3">
    <source>
        <dbReference type="ARBA" id="ARBA00022574"/>
    </source>
</evidence>
<comment type="subcellular location">
    <subcellularLocation>
        <location evidence="1">Cytoplasm</location>
    </subcellularLocation>
</comment>
<dbReference type="SMART" id="SM00320">
    <property type="entry name" value="WD40"/>
    <property type="match status" value="6"/>
</dbReference>
<dbReference type="PROSITE" id="PS50294">
    <property type="entry name" value="WD_REPEATS_REGION"/>
    <property type="match status" value="1"/>
</dbReference>
<dbReference type="InterPro" id="IPR052139">
    <property type="entry name" value="Methylosome_Comp_WDR77"/>
</dbReference>
<dbReference type="AlphaFoldDB" id="A0AAD5F9Q4"/>
<dbReference type="InterPro" id="IPR015943">
    <property type="entry name" value="WD40/YVTN_repeat-like_dom_sf"/>
</dbReference>
<dbReference type="PROSITE" id="PS00678">
    <property type="entry name" value="WD_REPEATS_1"/>
    <property type="match status" value="1"/>
</dbReference>
<dbReference type="InterPro" id="IPR019775">
    <property type="entry name" value="WD40_repeat_CS"/>
</dbReference>
<dbReference type="GO" id="GO:0007309">
    <property type="term" value="P:oocyte axis specification"/>
    <property type="evidence" value="ECO:0007669"/>
    <property type="project" value="TreeGrafter"/>
</dbReference>
<dbReference type="PROSITE" id="PS50082">
    <property type="entry name" value="WD_REPEATS_2"/>
    <property type="match status" value="2"/>
</dbReference>
<evidence type="ECO:0000256" key="2">
    <source>
        <dbReference type="ARBA" id="ARBA00022490"/>
    </source>
</evidence>
<dbReference type="Gene3D" id="2.130.10.10">
    <property type="entry name" value="YVTN repeat-like/Quinoprotein amine dehydrogenase"/>
    <property type="match status" value="1"/>
</dbReference>
<dbReference type="Proteomes" id="UP001205998">
    <property type="component" value="Unassembled WGS sequence"/>
</dbReference>
<evidence type="ECO:0000256" key="1">
    <source>
        <dbReference type="ARBA" id="ARBA00004496"/>
    </source>
</evidence>
<dbReference type="PANTHER" id="PTHR46853">
    <property type="entry name" value="METHYLOSOME PROTEIN 50"/>
    <property type="match status" value="1"/>
</dbReference>
<proteinExistence type="predicted"/>
<keyword evidence="2" id="KW-0963">Cytoplasm</keyword>
<keyword evidence="4" id="KW-0677">Repeat</keyword>
<dbReference type="InterPro" id="IPR036322">
    <property type="entry name" value="WD40_repeat_dom_sf"/>
</dbReference>
<evidence type="ECO:0000256" key="5">
    <source>
        <dbReference type="ARBA" id="ARBA00040457"/>
    </source>
</evidence>
<dbReference type="EMBL" id="MU591244">
    <property type="protein sequence ID" value="KAI5607632.1"/>
    <property type="molecule type" value="Genomic_DNA"/>
</dbReference>
<keyword evidence="3 8" id="KW-0853">WD repeat</keyword>
<accession>A0AAD5F9Q4</accession>
<evidence type="ECO:0000313" key="9">
    <source>
        <dbReference type="EMBL" id="KAI5607632.1"/>
    </source>
</evidence>
<comment type="caution">
    <text evidence="9">The sequence shown here is derived from an EMBL/GenBank/DDBJ whole genome shotgun (WGS) entry which is preliminary data.</text>
</comment>
<feature type="repeat" description="WD" evidence="8">
    <location>
        <begin position="147"/>
        <end position="180"/>
    </location>
</feature>
<evidence type="ECO:0000313" key="10">
    <source>
        <dbReference type="Proteomes" id="UP001205998"/>
    </source>
</evidence>
<feature type="repeat" description="WD" evidence="8">
    <location>
        <begin position="105"/>
        <end position="146"/>
    </location>
</feature>
<evidence type="ECO:0000256" key="8">
    <source>
        <dbReference type="PROSITE-ProRule" id="PRU00221"/>
    </source>
</evidence>
<gene>
    <name evidence="9" type="ORF">C0J50_1683</name>
</gene>
<dbReference type="GO" id="GO:0034709">
    <property type="term" value="C:methylosome"/>
    <property type="evidence" value="ECO:0007669"/>
    <property type="project" value="TreeGrafter"/>
</dbReference>
<name>A0AAD5F9Q4_SILAS</name>
<dbReference type="PANTHER" id="PTHR46853:SF1">
    <property type="entry name" value="METHYLOSOME PROTEIN 50"/>
    <property type="match status" value="1"/>
</dbReference>
<evidence type="ECO:0000256" key="4">
    <source>
        <dbReference type="ARBA" id="ARBA00022737"/>
    </source>
</evidence>